<feature type="region of interest" description="Disordered" evidence="1">
    <location>
        <begin position="1"/>
        <end position="35"/>
    </location>
</feature>
<proteinExistence type="predicted"/>
<reference evidence="3" key="2">
    <citation type="journal article" date="2018" name="Plant J.">
        <title>The Sorghum bicolor reference genome: improved assembly, gene annotations, a transcriptome atlas, and signatures of genome organization.</title>
        <authorList>
            <person name="McCormick R.F."/>
            <person name="Truong S.K."/>
            <person name="Sreedasyam A."/>
            <person name="Jenkins J."/>
            <person name="Shu S."/>
            <person name="Sims D."/>
            <person name="Kennedy M."/>
            <person name="Amirebrahimi M."/>
            <person name="Weers B.D."/>
            <person name="McKinley B."/>
            <person name="Mattison A."/>
            <person name="Morishige D.T."/>
            <person name="Grimwood J."/>
            <person name="Schmutz J."/>
            <person name="Mullet J.E."/>
        </authorList>
    </citation>
    <scope>NUCLEOTIDE SEQUENCE [LARGE SCALE GENOMIC DNA]</scope>
    <source>
        <strain evidence="3">cv. BTx623</strain>
    </source>
</reference>
<sequence>MQLAGQGYQEANVEAGPTCSDAAAARGENPRHGTTRSEPIVFITANHNWFPPSVTAPCATPSRCSPRLIGSQEAIALIGSGERCGLGPEAGASSSSRLPQGRWLGSSAPWWLQP</sequence>
<reference evidence="2 3" key="1">
    <citation type="journal article" date="2009" name="Nature">
        <title>The Sorghum bicolor genome and the diversification of grasses.</title>
        <authorList>
            <person name="Paterson A.H."/>
            <person name="Bowers J.E."/>
            <person name="Bruggmann R."/>
            <person name="Dubchak I."/>
            <person name="Grimwood J."/>
            <person name="Gundlach H."/>
            <person name="Haberer G."/>
            <person name="Hellsten U."/>
            <person name="Mitros T."/>
            <person name="Poliakov A."/>
            <person name="Schmutz J."/>
            <person name="Spannagl M."/>
            <person name="Tang H."/>
            <person name="Wang X."/>
            <person name="Wicker T."/>
            <person name="Bharti A.K."/>
            <person name="Chapman J."/>
            <person name="Feltus F.A."/>
            <person name="Gowik U."/>
            <person name="Grigoriev I.V."/>
            <person name="Lyons E."/>
            <person name="Maher C.A."/>
            <person name="Martis M."/>
            <person name="Narechania A."/>
            <person name="Otillar R.P."/>
            <person name="Penning B.W."/>
            <person name="Salamov A.A."/>
            <person name="Wang Y."/>
            <person name="Zhang L."/>
            <person name="Carpita N.C."/>
            <person name="Freeling M."/>
            <person name="Gingle A.R."/>
            <person name="Hash C.T."/>
            <person name="Keller B."/>
            <person name="Klein P."/>
            <person name="Kresovich S."/>
            <person name="McCann M.C."/>
            <person name="Ming R."/>
            <person name="Peterson D.G."/>
            <person name="Mehboob-ur-Rahman"/>
            <person name="Ware D."/>
            <person name="Westhoff P."/>
            <person name="Mayer K.F."/>
            <person name="Messing J."/>
            <person name="Rokhsar D.S."/>
        </authorList>
    </citation>
    <scope>NUCLEOTIDE SEQUENCE [LARGE SCALE GENOMIC DNA]</scope>
    <source>
        <strain evidence="3">cv. BTx623</strain>
    </source>
</reference>
<dbReference type="AlphaFoldDB" id="A0A1B6Q7B3"/>
<evidence type="ECO:0000313" key="3">
    <source>
        <dbReference type="Proteomes" id="UP000000768"/>
    </source>
</evidence>
<dbReference type="Gramene" id="KXG33806">
    <property type="protein sequence ID" value="KXG33806"/>
    <property type="gene ID" value="SORBI_3003G375600"/>
</dbReference>
<evidence type="ECO:0000256" key="1">
    <source>
        <dbReference type="SAM" id="MobiDB-lite"/>
    </source>
</evidence>
<accession>A0A1B6Q7B3</accession>
<dbReference type="EMBL" id="CM000762">
    <property type="protein sequence ID" value="KXG33806.1"/>
    <property type="molecule type" value="Genomic_DNA"/>
</dbReference>
<protein>
    <submittedName>
        <fullName evidence="2">Uncharacterized protein</fullName>
    </submittedName>
</protein>
<dbReference type="InParanoid" id="A0A1B6Q7B3"/>
<organism evidence="2 3">
    <name type="scientific">Sorghum bicolor</name>
    <name type="common">Sorghum</name>
    <name type="synonym">Sorghum vulgare</name>
    <dbReference type="NCBI Taxonomy" id="4558"/>
    <lineage>
        <taxon>Eukaryota</taxon>
        <taxon>Viridiplantae</taxon>
        <taxon>Streptophyta</taxon>
        <taxon>Embryophyta</taxon>
        <taxon>Tracheophyta</taxon>
        <taxon>Spermatophyta</taxon>
        <taxon>Magnoliopsida</taxon>
        <taxon>Liliopsida</taxon>
        <taxon>Poales</taxon>
        <taxon>Poaceae</taxon>
        <taxon>PACMAD clade</taxon>
        <taxon>Panicoideae</taxon>
        <taxon>Andropogonodae</taxon>
        <taxon>Andropogoneae</taxon>
        <taxon>Sorghinae</taxon>
        <taxon>Sorghum</taxon>
    </lineage>
</organism>
<feature type="region of interest" description="Disordered" evidence="1">
    <location>
        <begin position="86"/>
        <end position="114"/>
    </location>
</feature>
<name>A0A1B6Q7B3_SORBI</name>
<gene>
    <name evidence="2" type="ORF">SORBI_3003G375600</name>
</gene>
<keyword evidence="3" id="KW-1185">Reference proteome</keyword>
<dbReference type="Proteomes" id="UP000000768">
    <property type="component" value="Chromosome 3"/>
</dbReference>
<evidence type="ECO:0000313" key="2">
    <source>
        <dbReference type="EMBL" id="KXG33806.1"/>
    </source>
</evidence>